<reference evidence="3 4" key="1">
    <citation type="submission" date="2019-08" db="EMBL/GenBank/DDBJ databases">
        <title>Genome of Aequorivita antarctica SW49 (type strain).</title>
        <authorList>
            <person name="Bowman J.P."/>
        </authorList>
    </citation>
    <scope>NUCLEOTIDE SEQUENCE [LARGE SCALE GENOMIC DNA]</scope>
    <source>
        <strain evidence="3 4">SW49</strain>
    </source>
</reference>
<dbReference type="InterPro" id="IPR011042">
    <property type="entry name" value="6-blade_b-propeller_TolB-like"/>
</dbReference>
<evidence type="ECO:0000313" key="4">
    <source>
        <dbReference type="Proteomes" id="UP000321497"/>
    </source>
</evidence>
<keyword evidence="4" id="KW-1185">Reference proteome</keyword>
<dbReference type="InterPro" id="IPR000601">
    <property type="entry name" value="PKD_dom"/>
</dbReference>
<dbReference type="PANTHER" id="PTHR46513:SF13">
    <property type="entry name" value="EGF-LIKE DOMAIN-CONTAINING PROTEIN"/>
    <property type="match status" value="1"/>
</dbReference>
<dbReference type="GO" id="GO:0060070">
    <property type="term" value="P:canonical Wnt signaling pathway"/>
    <property type="evidence" value="ECO:0007669"/>
    <property type="project" value="TreeGrafter"/>
</dbReference>
<dbReference type="Pfam" id="PF18911">
    <property type="entry name" value="PKD_4"/>
    <property type="match status" value="2"/>
</dbReference>
<dbReference type="EMBL" id="VORT01000003">
    <property type="protein sequence ID" value="TXD73836.1"/>
    <property type="molecule type" value="Genomic_DNA"/>
</dbReference>
<feature type="domain" description="PKD" evidence="2">
    <location>
        <begin position="137"/>
        <end position="187"/>
    </location>
</feature>
<evidence type="ECO:0000256" key="1">
    <source>
        <dbReference type="SAM" id="SignalP"/>
    </source>
</evidence>
<dbReference type="RefSeq" id="WP_111843535.1">
    <property type="nucleotide sequence ID" value="NZ_UEGI01000002.1"/>
</dbReference>
<dbReference type="PANTHER" id="PTHR46513">
    <property type="entry name" value="VITELLOGENIN RECEPTOR-LIKE PROTEIN-RELATED-RELATED"/>
    <property type="match status" value="1"/>
</dbReference>
<dbReference type="InterPro" id="IPR013783">
    <property type="entry name" value="Ig-like_fold"/>
</dbReference>
<keyword evidence="1" id="KW-0732">Signal</keyword>
<sequence length="449" mass="48007">MKTLIYKYSLITFALFALFSCQKDDDPVPPQSQAEFTASATDVAIGETIQFTNNSQNATAFKWSFGDGTTSTQVSPTKSYTSSNVFLVTLVSTGAGGSTISNIEITVTPSSSFSVEDVDNLTAGVPVQFTNTSIGATSYTWNFGDAANSTSTEENPMFAYSSEGNYTVSLTATTLYGSNTSTKDITVAAGQQTPASLYYIAYGDEFIRSLLLDGSGTTTDVLNLVGKAGVGLAYDATNQKIYFSDFDTYPLGNIWRANLDGSGAEMVVSNIGDPYGVVVDEVNSKVYWVDDDGNVSRANLDGSSPEIGILNIAGAQWRAIALDVENNKMYAYEVNVENLYVANLDGTNPQILISGVYGYAIAVDTVNDKIYFDDQNGAVFNVANLDGSNIQTIDSDGTRIYGIQIDNESNKLYWSGRDTGELYSANLDGSSREILATGIASPRGIALIK</sequence>
<dbReference type="GO" id="GO:0042813">
    <property type="term" value="F:Wnt receptor activity"/>
    <property type="evidence" value="ECO:0007669"/>
    <property type="project" value="TreeGrafter"/>
</dbReference>
<dbReference type="GO" id="GO:0005886">
    <property type="term" value="C:plasma membrane"/>
    <property type="evidence" value="ECO:0007669"/>
    <property type="project" value="TreeGrafter"/>
</dbReference>
<evidence type="ECO:0000313" key="3">
    <source>
        <dbReference type="EMBL" id="TXD73836.1"/>
    </source>
</evidence>
<dbReference type="SMART" id="SM00135">
    <property type="entry name" value="LY"/>
    <property type="match status" value="5"/>
</dbReference>
<dbReference type="InterPro" id="IPR022409">
    <property type="entry name" value="PKD/Chitinase_dom"/>
</dbReference>
<dbReference type="Gene3D" id="2.120.10.30">
    <property type="entry name" value="TolB, C-terminal domain"/>
    <property type="match status" value="2"/>
</dbReference>
<dbReference type="AlphaFoldDB" id="A0A5C6Z1D2"/>
<protein>
    <submittedName>
        <fullName evidence="3">PKD domain-containing protein</fullName>
    </submittedName>
</protein>
<accession>A0A5C6Z1D2</accession>
<dbReference type="PROSITE" id="PS51120">
    <property type="entry name" value="LDLRB"/>
    <property type="match status" value="1"/>
</dbReference>
<comment type="caution">
    <text evidence="3">The sequence shown here is derived from an EMBL/GenBank/DDBJ whole genome shotgun (WGS) entry which is preliminary data.</text>
</comment>
<evidence type="ECO:0000259" key="2">
    <source>
        <dbReference type="PROSITE" id="PS50093"/>
    </source>
</evidence>
<dbReference type="CDD" id="cd00146">
    <property type="entry name" value="PKD"/>
    <property type="match status" value="2"/>
</dbReference>
<dbReference type="InterPro" id="IPR050778">
    <property type="entry name" value="Cueball_EGF_LRP_Nidogen"/>
</dbReference>
<organism evidence="3 4">
    <name type="scientific">Aequorivita antarctica</name>
    <dbReference type="NCBI Taxonomy" id="153266"/>
    <lineage>
        <taxon>Bacteria</taxon>
        <taxon>Pseudomonadati</taxon>
        <taxon>Bacteroidota</taxon>
        <taxon>Flavobacteriia</taxon>
        <taxon>Flavobacteriales</taxon>
        <taxon>Flavobacteriaceae</taxon>
        <taxon>Aequorivita</taxon>
    </lineage>
</organism>
<feature type="chain" id="PRO_5022775956" evidence="1">
    <location>
        <begin position="24"/>
        <end position="449"/>
    </location>
</feature>
<feature type="domain" description="PKD" evidence="2">
    <location>
        <begin position="53"/>
        <end position="108"/>
    </location>
</feature>
<dbReference type="OrthoDB" id="1491481at2"/>
<name>A0A5C6Z1D2_9FLAO</name>
<dbReference type="Gene3D" id="2.60.40.10">
    <property type="entry name" value="Immunoglobulins"/>
    <property type="match status" value="2"/>
</dbReference>
<dbReference type="SUPFAM" id="SSF63825">
    <property type="entry name" value="YWTD domain"/>
    <property type="match status" value="1"/>
</dbReference>
<dbReference type="InterPro" id="IPR000033">
    <property type="entry name" value="LDLR_classB_rpt"/>
</dbReference>
<dbReference type="PROSITE" id="PS50093">
    <property type="entry name" value="PKD"/>
    <property type="match status" value="2"/>
</dbReference>
<dbReference type="InterPro" id="IPR035986">
    <property type="entry name" value="PKD_dom_sf"/>
</dbReference>
<gene>
    <name evidence="3" type="ORF">ESU54_05025</name>
</gene>
<dbReference type="GO" id="GO:0017147">
    <property type="term" value="F:Wnt-protein binding"/>
    <property type="evidence" value="ECO:0007669"/>
    <property type="project" value="TreeGrafter"/>
</dbReference>
<feature type="signal peptide" evidence="1">
    <location>
        <begin position="1"/>
        <end position="23"/>
    </location>
</feature>
<dbReference type="Proteomes" id="UP000321497">
    <property type="component" value="Unassembled WGS sequence"/>
</dbReference>
<dbReference type="SMART" id="SM00089">
    <property type="entry name" value="PKD"/>
    <property type="match status" value="2"/>
</dbReference>
<dbReference type="PROSITE" id="PS51257">
    <property type="entry name" value="PROKAR_LIPOPROTEIN"/>
    <property type="match status" value="1"/>
</dbReference>
<dbReference type="SUPFAM" id="SSF49299">
    <property type="entry name" value="PKD domain"/>
    <property type="match status" value="2"/>
</dbReference>
<proteinExistence type="predicted"/>